<dbReference type="SMART" id="SM00322">
    <property type="entry name" value="KH"/>
    <property type="match status" value="4"/>
</dbReference>
<feature type="region of interest" description="Disordered" evidence="4">
    <location>
        <begin position="751"/>
        <end position="778"/>
    </location>
</feature>
<dbReference type="Proteomes" id="UP000827892">
    <property type="component" value="Chromosome III"/>
</dbReference>
<feature type="compositionally biased region" description="Low complexity" evidence="4">
    <location>
        <begin position="256"/>
        <end position="270"/>
    </location>
</feature>
<dbReference type="PANTHER" id="PTHR15921:SF3">
    <property type="entry name" value="PRE-MRNA CLEAVAGE COMPLEX 2 PROTEIN PCF11"/>
    <property type="match status" value="1"/>
</dbReference>
<feature type="compositionally biased region" description="Polar residues" evidence="4">
    <location>
        <begin position="161"/>
        <end position="175"/>
    </location>
</feature>
<dbReference type="InterPro" id="IPR004088">
    <property type="entry name" value="KH_dom_type_1"/>
</dbReference>
<reference evidence="6 7" key="1">
    <citation type="submission" date="2022-05" db="EMBL/GenBank/DDBJ databases">
        <title>Chromosome-level reference genomes for two strains of Caenorhabditis briggsae: an improved platform for comparative genomics.</title>
        <authorList>
            <person name="Stevens L."/>
            <person name="Andersen E.C."/>
        </authorList>
    </citation>
    <scope>NUCLEOTIDE SEQUENCE [LARGE SCALE GENOMIC DNA]</scope>
    <source>
        <strain evidence="6">QX1410_ONT</strain>
        <tissue evidence="6">Whole-organism</tissue>
    </source>
</reference>
<feature type="compositionally biased region" description="Polar residues" evidence="4">
    <location>
        <begin position="603"/>
        <end position="621"/>
    </location>
</feature>
<dbReference type="Gene3D" id="3.30.1370.10">
    <property type="entry name" value="K Homology domain, type 1"/>
    <property type="match status" value="4"/>
</dbReference>
<dbReference type="Pfam" id="PF00013">
    <property type="entry name" value="KH_1"/>
    <property type="match status" value="4"/>
</dbReference>
<protein>
    <recommendedName>
        <fullName evidence="5">CID domain-containing protein</fullName>
    </recommendedName>
</protein>
<accession>A0AAE9DC19</accession>
<feature type="compositionally biased region" description="Polar residues" evidence="4">
    <location>
        <begin position="1106"/>
        <end position="1121"/>
    </location>
</feature>
<feature type="compositionally biased region" description="Polar residues" evidence="4">
    <location>
        <begin position="415"/>
        <end position="429"/>
    </location>
</feature>
<evidence type="ECO:0000256" key="3">
    <source>
        <dbReference type="PROSITE-ProRule" id="PRU00117"/>
    </source>
</evidence>
<evidence type="ECO:0000256" key="4">
    <source>
        <dbReference type="SAM" id="MobiDB-lite"/>
    </source>
</evidence>
<dbReference type="Gene3D" id="1.25.40.90">
    <property type="match status" value="1"/>
</dbReference>
<dbReference type="InterPro" id="IPR047415">
    <property type="entry name" value="Pcf11_CID"/>
</dbReference>
<dbReference type="CDD" id="cd22398">
    <property type="entry name" value="KH-I_FUBP_rpt3"/>
    <property type="match status" value="1"/>
</dbReference>
<feature type="region of interest" description="Disordered" evidence="4">
    <location>
        <begin position="594"/>
        <end position="669"/>
    </location>
</feature>
<dbReference type="GO" id="GO:0005634">
    <property type="term" value="C:nucleus"/>
    <property type="evidence" value="ECO:0007669"/>
    <property type="project" value="UniProtKB-SubCell"/>
</dbReference>
<keyword evidence="2" id="KW-0539">Nucleus</keyword>
<feature type="region of interest" description="Disordered" evidence="4">
    <location>
        <begin position="1440"/>
        <end position="1466"/>
    </location>
</feature>
<evidence type="ECO:0000256" key="1">
    <source>
        <dbReference type="ARBA" id="ARBA00004123"/>
    </source>
</evidence>
<dbReference type="SMART" id="SM00582">
    <property type="entry name" value="RPR"/>
    <property type="match status" value="1"/>
</dbReference>
<evidence type="ECO:0000313" key="7">
    <source>
        <dbReference type="Proteomes" id="UP000827892"/>
    </source>
</evidence>
<dbReference type="InterPro" id="IPR008942">
    <property type="entry name" value="ENTH_VHS"/>
</dbReference>
<dbReference type="InterPro" id="IPR015096">
    <property type="entry name" value="FUBP_C"/>
</dbReference>
<feature type="region of interest" description="Disordered" evidence="4">
    <location>
        <begin position="207"/>
        <end position="298"/>
    </location>
</feature>
<feature type="compositionally biased region" description="Low complexity" evidence="4">
    <location>
        <begin position="207"/>
        <end position="218"/>
    </location>
</feature>
<evidence type="ECO:0000256" key="2">
    <source>
        <dbReference type="ARBA" id="ARBA00023242"/>
    </source>
</evidence>
<proteinExistence type="predicted"/>
<dbReference type="EMBL" id="CP090893">
    <property type="protein sequence ID" value="ULU01041.1"/>
    <property type="molecule type" value="Genomic_DNA"/>
</dbReference>
<dbReference type="FunFam" id="1.25.40.90:FF:000023">
    <property type="entry name" value="polyadenylation and cleavage factor homolog 4"/>
    <property type="match status" value="1"/>
</dbReference>
<dbReference type="InterPro" id="IPR036612">
    <property type="entry name" value="KH_dom_type_1_sf"/>
</dbReference>
<organism evidence="6 7">
    <name type="scientific">Caenorhabditis briggsae</name>
    <dbReference type="NCBI Taxonomy" id="6238"/>
    <lineage>
        <taxon>Eukaryota</taxon>
        <taxon>Metazoa</taxon>
        <taxon>Ecdysozoa</taxon>
        <taxon>Nematoda</taxon>
        <taxon>Chromadorea</taxon>
        <taxon>Rhabditida</taxon>
        <taxon>Rhabditina</taxon>
        <taxon>Rhabditomorpha</taxon>
        <taxon>Rhabditoidea</taxon>
        <taxon>Rhabditidae</taxon>
        <taxon>Peloderinae</taxon>
        <taxon>Caenorhabditis</taxon>
    </lineage>
</organism>
<evidence type="ECO:0000259" key="5">
    <source>
        <dbReference type="PROSITE" id="PS51391"/>
    </source>
</evidence>
<evidence type="ECO:0000313" key="6">
    <source>
        <dbReference type="EMBL" id="ULU01041.1"/>
    </source>
</evidence>
<dbReference type="PANTHER" id="PTHR15921">
    <property type="entry name" value="PRE-MRNA CLEAVAGE COMPLEX II"/>
    <property type="match status" value="1"/>
</dbReference>
<dbReference type="GO" id="GO:0006355">
    <property type="term" value="P:regulation of DNA-templated transcription"/>
    <property type="evidence" value="ECO:0007669"/>
    <property type="project" value="InterPro"/>
</dbReference>
<feature type="region of interest" description="Disordered" evidence="4">
    <location>
        <begin position="160"/>
        <end position="183"/>
    </location>
</feature>
<dbReference type="InterPro" id="IPR006569">
    <property type="entry name" value="CID_dom"/>
</dbReference>
<feature type="region of interest" description="Disordered" evidence="4">
    <location>
        <begin position="410"/>
        <end position="429"/>
    </location>
</feature>
<sequence length="1466" mass="158614">MDPADIEGAARDYRESLAELKNNNKTQINFLTILADDFKGAAKEIVDVIETHLTTCAPSQKLPVMYVCDSILKNVAKPNDYHALFARKIINMFEHVFRQGEEGTRSSLYRLRVTWATTGAFMPSKLYALDMKINRLDQAWPISNPNTGRALRTDPQVMVNAPSTSRPSVAPTSSGAPIPPARTVAPVAPPTRVFVNPRFIEAAGASAIAAQQTTSTTKKTSEKTKASSSVKEKPIKKEPKERKQDPLYFFSDKLLPSTASGSSKSAAPPGSKRKSIPAEHPSAPIRKKNPQPDLDEDLRSINLSNKNNVSQHARDQDFRPKALAPTSVIGSHAFAPAVSRTVVPPTVPPTHFIPLPPQPAHPMPPFSLATQPSTPQTIVSNGMNGGPYHHHSPPQDPAPMATMAQVAPMAPPVQMASSQQSKNVYSSEQTKLDVPANNRIFVDGKAYEVMFVDDTAVIERGGAPHRIYFAGPKRDLLIDGIAHTLEFDKATPVEILGSTHIVKFGAPSRELYIGGHPFKGQFGGPPIVATINGRRHEIRLTGSAPEVRIEPEPSYHLTHFLHKMREEKKIEIASEKPEKKEDWLSYLKSLQKSGILPPVKNPSPRQQVSPPPATSNHNYSNGARGGRQNQRGPGGQSRWGAPEQKKPILATPPTPTGNGIEKRNSPPTTITDYNIRVLQVRYDSVVDALITKRSDSCTICGMRLDDSQGKSKEWQDHMDWHVKQNLARHGSNSSAAAIPYRQWYPSTSTWLTPRASEQPSDQNAEKQGSPLPGVDSAGVKTKECSVCGEKFDEYYDDDEEMWRLRDTVSHNGRIVHAACASDADTHFFDNSTYFADAEIKKEEPYEDGSFQNFPSFSYIITAEKLIQISSDAQSLKLIFLSSSSSSIIVSSDSSVMNGVDSNTIQIVGADGGVGILKRPLELDFLDGDLIPAKKPSEVADLKMGDSGKVTDIYPVPEKVVGLVIGKGGSEIRLIQQTSGCRVQMDPDHASMNGIRNCTIEGLPDQVAIARQMITQVINRNQSDAPSGAVVGEISEEMMIPTDKIGLVIGKGGETIRTVQEQSGLRTCTVVQDSTSATGQPKPLRMVGTQAAIDTAKALVHNIMNNTQGTTPMHQRSGNQPSGGQYGGYGGQDTQAKGEVIVPRLSAGMIIGKGGEMIKRLAMETGTKIQFKPDVNPNSEDRVAVIMGTRDQIYQATERITEIVNRAMKNNGAPGSGTGSVASVMPGQTVFYLHVPSGKCGLVIGKGGENIKQIERETGATCGLAPAAEQKNEEEKVFEIKGTPFQVHHASHLVKIKVGEIAPNTPVPPLQGSGGGYQLQQQQQSMYGAQSGGYQGAAAQSGYIQPQQMQHQPQVQQYGLQQPQQWAPRNGGSAPQQIPGNLYQNAIPQPHAAPAAVMVSQAPADPAPAVNPATGAPDYSAQWAAYYRSIGLMDQAAMVESQMRRNQSGPGGDVSGAPQGHQQYYPQ</sequence>
<gene>
    <name evidence="6" type="ORF">L3Y34_001438</name>
</gene>
<keyword evidence="3" id="KW-0694">RNA-binding</keyword>
<dbReference type="CDD" id="cd16982">
    <property type="entry name" value="CID_Pcf11"/>
    <property type="match status" value="1"/>
</dbReference>
<feature type="compositionally biased region" description="Basic and acidic residues" evidence="4">
    <location>
        <begin position="219"/>
        <end position="245"/>
    </location>
</feature>
<name>A0AAE9DC19_CAEBR</name>
<comment type="subcellular location">
    <subcellularLocation>
        <location evidence="1">Nucleus</location>
    </subcellularLocation>
</comment>
<dbReference type="PROSITE" id="PS51391">
    <property type="entry name" value="CID"/>
    <property type="match status" value="1"/>
</dbReference>
<feature type="region of interest" description="Disordered" evidence="4">
    <location>
        <begin position="1106"/>
        <end position="1131"/>
    </location>
</feature>
<dbReference type="GO" id="GO:0031124">
    <property type="term" value="P:mRNA 3'-end processing"/>
    <property type="evidence" value="ECO:0007669"/>
    <property type="project" value="InterPro"/>
</dbReference>
<dbReference type="Pfam" id="PF04818">
    <property type="entry name" value="CID"/>
    <property type="match status" value="1"/>
</dbReference>
<dbReference type="GO" id="GO:0000993">
    <property type="term" value="F:RNA polymerase II complex binding"/>
    <property type="evidence" value="ECO:0007669"/>
    <property type="project" value="InterPro"/>
</dbReference>
<dbReference type="InterPro" id="IPR045154">
    <property type="entry name" value="PCF11-like"/>
</dbReference>
<feature type="domain" description="CID" evidence="5">
    <location>
        <begin position="5"/>
        <end position="137"/>
    </location>
</feature>
<dbReference type="InterPro" id="IPR004087">
    <property type="entry name" value="KH_dom"/>
</dbReference>
<dbReference type="GO" id="GO:0006369">
    <property type="term" value="P:termination of RNA polymerase II transcription"/>
    <property type="evidence" value="ECO:0007669"/>
    <property type="project" value="InterPro"/>
</dbReference>
<dbReference type="SUPFAM" id="SSF54791">
    <property type="entry name" value="Eukaryotic type KH-domain (KH-domain type I)"/>
    <property type="match status" value="4"/>
</dbReference>
<feature type="compositionally biased region" description="Polar residues" evidence="4">
    <location>
        <begin position="751"/>
        <end position="766"/>
    </location>
</feature>
<dbReference type="Pfam" id="PF09005">
    <property type="entry name" value="FUBP_C"/>
    <property type="match status" value="1"/>
</dbReference>
<dbReference type="GO" id="GO:0003729">
    <property type="term" value="F:mRNA binding"/>
    <property type="evidence" value="ECO:0007669"/>
    <property type="project" value="InterPro"/>
</dbReference>
<dbReference type="SUPFAM" id="SSF48464">
    <property type="entry name" value="ENTH/VHS domain"/>
    <property type="match status" value="1"/>
</dbReference>
<dbReference type="PROSITE" id="PS50084">
    <property type="entry name" value="KH_TYPE_1"/>
    <property type="match status" value="4"/>
</dbReference>